<dbReference type="OrthoDB" id="8775303at2"/>
<dbReference type="AlphaFoldDB" id="A0A2G8RBX8"/>
<proteinExistence type="predicted"/>
<keyword evidence="1" id="KW-0812">Transmembrane</keyword>
<feature type="chain" id="PRO_5013782265" description="Choice-of-anchor A domain-containing protein" evidence="2">
    <location>
        <begin position="21"/>
        <end position="340"/>
    </location>
</feature>
<feature type="signal peptide" evidence="2">
    <location>
        <begin position="1"/>
        <end position="20"/>
    </location>
</feature>
<evidence type="ECO:0000256" key="1">
    <source>
        <dbReference type="SAM" id="Phobius"/>
    </source>
</evidence>
<dbReference type="InterPro" id="IPR026588">
    <property type="entry name" value="Choice_anch_A"/>
</dbReference>
<dbReference type="EMBL" id="AWWI01000117">
    <property type="protein sequence ID" value="PIL18993.1"/>
    <property type="molecule type" value="Genomic_DNA"/>
</dbReference>
<keyword evidence="5" id="KW-1185">Reference proteome</keyword>
<sequence length="340" mass="34695">MSRFLYLTVAAVLAAGNANAAVLTGADLLNQFNVITLGDLDFGEEIDGRVYVGGNMNVSQTRQVYSKPYRTPASSFDELVVEGNITGEGININNAGDVSVRGSVTNTNLELNGNGTATIGGTLTAKGSQGTKLTGQSGTAGFDDRFPTDVAKTMTDLSTSLAAETTTAAPTLTSGGTLEFKASGSLSDVFVFSLAYSDFSNFLGSVVQNLNIGGLDGVSAIINVTGVGANNVSLFGFAGGGNLEAADNVIWNFADATGTLSIQKQFFGSILAPLANVTNTTPFEGTLVAKTASLRGEAHVQGYTGTLPTVSAVPLPAGVALLAFGMAALGVVGLSRRRHA</sequence>
<reference evidence="4 5" key="1">
    <citation type="submission" date="2013-09" db="EMBL/GenBank/DDBJ databases">
        <title>Genome sequencing of Phaeobacter antarcticus sp. nov. SM1211.</title>
        <authorList>
            <person name="Zhang X.-Y."/>
            <person name="Liu C."/>
            <person name="Chen X.-L."/>
            <person name="Xie B.-B."/>
            <person name="Qin Q.-L."/>
            <person name="Rong J.-C."/>
            <person name="Zhang Y.-Z."/>
        </authorList>
    </citation>
    <scope>NUCLEOTIDE SEQUENCE [LARGE SCALE GENOMIC DNA]</scope>
    <source>
        <strain evidence="4 5">SM1211</strain>
    </source>
</reference>
<keyword evidence="1" id="KW-1133">Transmembrane helix</keyword>
<evidence type="ECO:0000259" key="3">
    <source>
        <dbReference type="Pfam" id="PF20597"/>
    </source>
</evidence>
<feature type="domain" description="Choice-of-anchor A" evidence="3">
    <location>
        <begin position="27"/>
        <end position="299"/>
    </location>
</feature>
<feature type="transmembrane region" description="Helical" evidence="1">
    <location>
        <begin position="315"/>
        <end position="334"/>
    </location>
</feature>
<keyword evidence="1" id="KW-0472">Membrane</keyword>
<accession>A0A2G8RBX8</accession>
<comment type="caution">
    <text evidence="4">The sequence shown here is derived from an EMBL/GenBank/DDBJ whole genome shotgun (WGS) entry which is preliminary data.</text>
</comment>
<organism evidence="4 5">
    <name type="scientific">Puniceibacterium antarcticum</name>
    <dbReference type="NCBI Taxonomy" id="1206336"/>
    <lineage>
        <taxon>Bacteria</taxon>
        <taxon>Pseudomonadati</taxon>
        <taxon>Pseudomonadota</taxon>
        <taxon>Alphaproteobacteria</taxon>
        <taxon>Rhodobacterales</taxon>
        <taxon>Paracoccaceae</taxon>
        <taxon>Puniceibacterium</taxon>
    </lineage>
</organism>
<protein>
    <recommendedName>
        <fullName evidence="3">Choice-of-anchor A domain-containing protein</fullName>
    </recommendedName>
</protein>
<dbReference type="Pfam" id="PF20597">
    <property type="entry name" value="pAdhesive_15"/>
    <property type="match status" value="1"/>
</dbReference>
<dbReference type="RefSeq" id="WP_099911983.1">
    <property type="nucleotide sequence ID" value="NZ_AWWI01000117.1"/>
</dbReference>
<dbReference type="NCBIfam" id="TIGR04215">
    <property type="entry name" value="choice_anch_A"/>
    <property type="match status" value="1"/>
</dbReference>
<gene>
    <name evidence="4" type="ORF">P775_17215</name>
</gene>
<dbReference type="Proteomes" id="UP000231259">
    <property type="component" value="Unassembled WGS sequence"/>
</dbReference>
<evidence type="ECO:0000313" key="5">
    <source>
        <dbReference type="Proteomes" id="UP000231259"/>
    </source>
</evidence>
<name>A0A2G8RBX8_9RHOB</name>
<evidence type="ECO:0000256" key="2">
    <source>
        <dbReference type="SAM" id="SignalP"/>
    </source>
</evidence>
<keyword evidence="2" id="KW-0732">Signal</keyword>
<evidence type="ECO:0000313" key="4">
    <source>
        <dbReference type="EMBL" id="PIL18993.1"/>
    </source>
</evidence>